<keyword evidence="2" id="KW-0489">Methyltransferase</keyword>
<organism evidence="5 6">
    <name type="scientific">Methanosphaera stadtmanae (strain ATCC 43021 / DSM 3091 / JCM 11832 / MCB-3)</name>
    <dbReference type="NCBI Taxonomy" id="339860"/>
    <lineage>
        <taxon>Archaea</taxon>
        <taxon>Methanobacteriati</taxon>
        <taxon>Methanobacteriota</taxon>
        <taxon>Methanomada group</taxon>
        <taxon>Methanobacteria</taxon>
        <taxon>Methanobacteriales</taxon>
        <taxon>Methanobacteriaceae</taxon>
        <taxon>Methanosphaera</taxon>
    </lineage>
</organism>
<evidence type="ECO:0000313" key="6">
    <source>
        <dbReference type="Proteomes" id="UP000001931"/>
    </source>
</evidence>
<dbReference type="GeneID" id="3855121"/>
<sequence>MEITKLNLESEDIVQNNIEQLKQLFPEIVTEGKIDFYKLKEVLGDEIDDEDEKYEFTWNGKHDAIREFQKPSHCTLRPDKNNSKNWNTTENLYIEGDNLEVLKLLQKSYQSKIKMMYIDPPYNTGNDSFIYKDNFQENETEYIEKEEERGKFQSNPNSSGRYHTNWMNMIYPLLRLARNLLSEEGVLLISIDDNEFSNLIVMCKEIFGEENIDNLIWQKVDNDSGKMKITYRVRLEHEYVLICYKNKNKTYFNKFIEERNYKNEYDNPDNDPRGPYKQAIISSTEEKSNKDSPNYYSITTPSGKIFTRQWRVSEEEMLELIGEDRIYFGKNGDSVPSLKAFINEPKLSTPTTILSGVGTAKTAGKDIENMLGSRKIFSYPKPWLSSCWVLKKF</sequence>
<proteinExistence type="inferred from homology"/>
<dbReference type="OrthoDB" id="142593at2157"/>
<evidence type="ECO:0000259" key="4">
    <source>
        <dbReference type="Pfam" id="PF01555"/>
    </source>
</evidence>
<dbReference type="Pfam" id="PF01555">
    <property type="entry name" value="N6_N4_Mtase"/>
    <property type="match status" value="1"/>
</dbReference>
<dbReference type="GO" id="GO:0008170">
    <property type="term" value="F:N-methyltransferase activity"/>
    <property type="evidence" value="ECO:0007669"/>
    <property type="project" value="InterPro"/>
</dbReference>
<protein>
    <recommendedName>
        <fullName evidence="4">DNA methylase N-4/N-6 domain-containing protein</fullName>
    </recommendedName>
</protein>
<dbReference type="HOGENOM" id="CLU_020164_0_1_2"/>
<reference evidence="5 6" key="1">
    <citation type="journal article" date="2006" name="J. Bacteriol.">
        <title>The genome sequence of Methanosphaera stadtmanae reveals why this human intestinal archaeon is restricted to methanol and H2 for methane formation and ATP synthesis.</title>
        <authorList>
            <person name="Fricke W.F."/>
            <person name="Seedorf H."/>
            <person name="Henne A."/>
            <person name="Kruer M."/>
            <person name="Liesegang H."/>
            <person name="Hedderich R."/>
            <person name="Gottschalk G."/>
            <person name="Thauer R.K."/>
        </authorList>
    </citation>
    <scope>NUCLEOTIDE SEQUENCE [LARGE SCALE GENOMIC DNA]</scope>
    <source>
        <strain evidence="6">ATCC 43021 / DSM 3091 / JCM 11832 / MCB-3</strain>
    </source>
</reference>
<dbReference type="GO" id="GO:0003677">
    <property type="term" value="F:DNA binding"/>
    <property type="evidence" value="ECO:0007669"/>
    <property type="project" value="InterPro"/>
</dbReference>
<comment type="similarity">
    <text evidence="1">Belongs to the N(4)/N(6)-methyltransferase family.</text>
</comment>
<dbReference type="SUPFAM" id="SSF53335">
    <property type="entry name" value="S-adenosyl-L-methionine-dependent methyltransferases"/>
    <property type="match status" value="1"/>
</dbReference>
<evidence type="ECO:0000256" key="3">
    <source>
        <dbReference type="ARBA" id="ARBA00022679"/>
    </source>
</evidence>
<evidence type="ECO:0000256" key="2">
    <source>
        <dbReference type="ARBA" id="ARBA00022603"/>
    </source>
</evidence>
<dbReference type="Gene3D" id="3.40.50.150">
    <property type="entry name" value="Vaccinia Virus protein VP39"/>
    <property type="match status" value="1"/>
</dbReference>
<dbReference type="InterPro" id="IPR002941">
    <property type="entry name" value="DNA_methylase_N4/N6"/>
</dbReference>
<name>Q2NH33_METST</name>
<keyword evidence="6" id="KW-1185">Reference proteome</keyword>
<keyword evidence="3" id="KW-0808">Transferase</keyword>
<dbReference type="InterPro" id="IPR002052">
    <property type="entry name" value="DNA_methylase_N6_adenine_CS"/>
</dbReference>
<dbReference type="REBASE" id="11801">
    <property type="entry name" value="M.MstDORF470P"/>
</dbReference>
<dbReference type="PROSITE" id="PS00092">
    <property type="entry name" value="N6_MTASE"/>
    <property type="match status" value="1"/>
</dbReference>
<dbReference type="eggNOG" id="arCOG00108">
    <property type="taxonomic scope" value="Archaea"/>
</dbReference>
<evidence type="ECO:0000256" key="1">
    <source>
        <dbReference type="ARBA" id="ARBA00006594"/>
    </source>
</evidence>
<dbReference type="RefSeq" id="WP_011406070.1">
    <property type="nucleotide sequence ID" value="NC_007681.1"/>
</dbReference>
<feature type="domain" description="DNA methylase N-4/N-6" evidence="4">
    <location>
        <begin position="113"/>
        <end position="310"/>
    </location>
</feature>
<dbReference type="STRING" id="339860.Msp_0470"/>
<dbReference type="Proteomes" id="UP000001931">
    <property type="component" value="Chromosome"/>
</dbReference>
<dbReference type="KEGG" id="mst:Msp_0470"/>
<gene>
    <name evidence="5" type="ordered locus">Msp_0470</name>
</gene>
<dbReference type="InterPro" id="IPR029063">
    <property type="entry name" value="SAM-dependent_MTases_sf"/>
</dbReference>
<dbReference type="EMBL" id="CP000102">
    <property type="protein sequence ID" value="ABC56870.1"/>
    <property type="molecule type" value="Genomic_DNA"/>
</dbReference>
<accession>Q2NH33</accession>
<evidence type="ECO:0000313" key="5">
    <source>
        <dbReference type="EMBL" id="ABC56870.1"/>
    </source>
</evidence>
<dbReference type="AlphaFoldDB" id="Q2NH33"/>
<dbReference type="GO" id="GO:0032259">
    <property type="term" value="P:methylation"/>
    <property type="evidence" value="ECO:0007669"/>
    <property type="project" value="UniProtKB-KW"/>
</dbReference>